<dbReference type="InParanoid" id="A0A059BHD8"/>
<feature type="compositionally biased region" description="Basic and acidic residues" evidence="1">
    <location>
        <begin position="321"/>
        <end position="333"/>
    </location>
</feature>
<dbReference type="AlphaFoldDB" id="A0A059BHD8"/>
<organism evidence="2">
    <name type="scientific">Eucalyptus grandis</name>
    <name type="common">Flooded gum</name>
    <dbReference type="NCBI Taxonomy" id="71139"/>
    <lineage>
        <taxon>Eukaryota</taxon>
        <taxon>Viridiplantae</taxon>
        <taxon>Streptophyta</taxon>
        <taxon>Embryophyta</taxon>
        <taxon>Tracheophyta</taxon>
        <taxon>Spermatophyta</taxon>
        <taxon>Magnoliopsida</taxon>
        <taxon>eudicotyledons</taxon>
        <taxon>Gunneridae</taxon>
        <taxon>Pentapetalae</taxon>
        <taxon>rosids</taxon>
        <taxon>malvids</taxon>
        <taxon>Myrtales</taxon>
        <taxon>Myrtaceae</taxon>
        <taxon>Myrtoideae</taxon>
        <taxon>Eucalypteae</taxon>
        <taxon>Eucalyptus</taxon>
    </lineage>
</organism>
<dbReference type="PANTHER" id="PTHR26312:SF176">
    <property type="entry name" value="TETRATRICOPEPTIDE-LIKE HELICAL DOMAIN-CONTAINING PROTEIN-RELATED"/>
    <property type="match status" value="1"/>
</dbReference>
<dbReference type="OMA" id="EAREYEC"/>
<dbReference type="OrthoDB" id="1924189at2759"/>
<evidence type="ECO:0000256" key="1">
    <source>
        <dbReference type="SAM" id="MobiDB-lite"/>
    </source>
</evidence>
<dbReference type="InterPro" id="IPR011990">
    <property type="entry name" value="TPR-like_helical_dom_sf"/>
</dbReference>
<dbReference type="EMBL" id="KK198759">
    <property type="protein sequence ID" value="KCW65652.1"/>
    <property type="molecule type" value="Genomic_DNA"/>
</dbReference>
<feature type="region of interest" description="Disordered" evidence="1">
    <location>
        <begin position="304"/>
        <end position="347"/>
    </location>
</feature>
<proteinExistence type="predicted"/>
<gene>
    <name evidence="2" type="ORF">EUGRSUZ_G03039</name>
</gene>
<evidence type="ECO:0000313" key="2">
    <source>
        <dbReference type="EMBL" id="KCW65652.1"/>
    </source>
</evidence>
<protein>
    <submittedName>
        <fullName evidence="2">Uncharacterized protein</fullName>
    </submittedName>
</protein>
<dbReference type="Gene3D" id="1.25.40.10">
    <property type="entry name" value="Tetratricopeptide repeat domain"/>
    <property type="match status" value="1"/>
</dbReference>
<dbReference type="Gramene" id="KCW65652">
    <property type="protein sequence ID" value="KCW65652"/>
    <property type="gene ID" value="EUGRSUZ_G03039"/>
</dbReference>
<feature type="compositionally biased region" description="Polar residues" evidence="1">
    <location>
        <begin position="307"/>
        <end position="319"/>
    </location>
</feature>
<name>A0A059BHD8_EUCGR</name>
<dbReference type="eggNOG" id="ENOG502QSH2">
    <property type="taxonomic scope" value="Eukaryota"/>
</dbReference>
<dbReference type="KEGG" id="egr:104454379"/>
<sequence>MGLKVASNGLKSSHPITPCSLFHSQKRVPVSSLLGLYNGRNPNVPFRLVHRTAPFGFHKSGNGWLKRVCCGSSEMFSGREVSNQTSESAPGTNVSMWGYGDCSDTMDFAFAAADVSGHFPNKEAEGNGNRGLSERSACSKMDFLEPSLLGIWPKPPEWPERNKIVSIGIEMKARSIEIPLSLRMIKRKKQLDSRTVEAREYECSSVEKAFASMVLIIREIQSHAMHMRESLCSEDLGEIVNKVHREINSSFVWIFQQVFSQAPTLMVNVMILSAEFSAYSVVHNMSNMSSEVSPETLLLMEDKGRENSSFSSTNGTTRGNVHPDKSSAAEEKPGVAPGQKLRVSPSGNETLNIEEANLWSSIVDEGAKMEALLRGGEILDLGGMRKFLSPVYVEIETDDYEEYRRTDLLYQLHLSLDPYNPLLLSNYAHFLCLVYQDYRRAEECYKRAVQVEPPDAESLSRYADFLWMVKKDAWEAEEKYQQAIAAEPENPYHASRYASFLWSSGGDETCYPLNHSSGDKTRLSEADDAL</sequence>
<dbReference type="SUPFAM" id="SSF48452">
    <property type="entry name" value="TPR-like"/>
    <property type="match status" value="1"/>
</dbReference>
<reference evidence="2" key="1">
    <citation type="submission" date="2013-07" db="EMBL/GenBank/DDBJ databases">
        <title>The genome of Eucalyptus grandis.</title>
        <authorList>
            <person name="Schmutz J."/>
            <person name="Hayes R."/>
            <person name="Myburg A."/>
            <person name="Tuskan G."/>
            <person name="Grattapaglia D."/>
            <person name="Rokhsar D.S."/>
        </authorList>
    </citation>
    <scope>NUCLEOTIDE SEQUENCE</scope>
    <source>
        <tissue evidence="2">Leaf extractions</tissue>
    </source>
</reference>
<dbReference type="PANTHER" id="PTHR26312">
    <property type="entry name" value="TETRATRICOPEPTIDE REPEAT PROTEIN 5"/>
    <property type="match status" value="1"/>
</dbReference>
<accession>A0A059BHD8</accession>